<feature type="compositionally biased region" description="Low complexity" evidence="1">
    <location>
        <begin position="1"/>
        <end position="15"/>
    </location>
</feature>
<dbReference type="AlphaFoldDB" id="A0A922L1T7"/>
<comment type="caution">
    <text evidence="2">The sequence shown here is derived from an EMBL/GenBank/DDBJ whole genome shotgun (WGS) entry which is preliminary data.</text>
</comment>
<organism evidence="2 3">
    <name type="scientific">Dermatophagoides farinae</name>
    <name type="common">American house dust mite</name>
    <dbReference type="NCBI Taxonomy" id="6954"/>
    <lineage>
        <taxon>Eukaryota</taxon>
        <taxon>Metazoa</taxon>
        <taxon>Ecdysozoa</taxon>
        <taxon>Arthropoda</taxon>
        <taxon>Chelicerata</taxon>
        <taxon>Arachnida</taxon>
        <taxon>Acari</taxon>
        <taxon>Acariformes</taxon>
        <taxon>Sarcoptiformes</taxon>
        <taxon>Astigmata</taxon>
        <taxon>Psoroptidia</taxon>
        <taxon>Analgoidea</taxon>
        <taxon>Pyroglyphidae</taxon>
        <taxon>Dermatophagoidinae</taxon>
        <taxon>Dermatophagoides</taxon>
    </lineage>
</organism>
<accession>A0A922L1T7</accession>
<sequence>MENNNIDENNNNDNNGDSMKETINSSSSEPSPNTIQSLMMYGNNGGESLFVSQPSPSSSSLTDSLMAQFEENSRLTNLKRMGYVSSIAHTNHYVTINNDDDENMDYGRRRYKRAH</sequence>
<dbReference type="EMBL" id="ASGP02000008">
    <property type="protein sequence ID" value="KAH9494322.1"/>
    <property type="molecule type" value="Genomic_DNA"/>
</dbReference>
<feature type="region of interest" description="Disordered" evidence="1">
    <location>
        <begin position="1"/>
        <end position="62"/>
    </location>
</feature>
<feature type="compositionally biased region" description="Low complexity" evidence="1">
    <location>
        <begin position="48"/>
        <end position="62"/>
    </location>
</feature>
<gene>
    <name evidence="2" type="ORF">DERF_015015</name>
</gene>
<evidence type="ECO:0000313" key="3">
    <source>
        <dbReference type="Proteomes" id="UP000790347"/>
    </source>
</evidence>
<evidence type="ECO:0000313" key="2">
    <source>
        <dbReference type="EMBL" id="KAH9494322.1"/>
    </source>
</evidence>
<dbReference type="Proteomes" id="UP000790347">
    <property type="component" value="Unassembled WGS sequence"/>
</dbReference>
<feature type="compositionally biased region" description="Polar residues" evidence="1">
    <location>
        <begin position="21"/>
        <end position="37"/>
    </location>
</feature>
<reference evidence="2" key="2">
    <citation type="journal article" date="2022" name="Res Sq">
        <title>Comparative Genomics Reveals Insights into the Divergent Evolution of Astigmatic Mites and Household Pest Adaptations.</title>
        <authorList>
            <person name="Xiong Q."/>
            <person name="Wan A.T.-Y."/>
            <person name="Liu X.-Y."/>
            <person name="Fung C.S.-H."/>
            <person name="Xiao X."/>
            <person name="Malainual N."/>
            <person name="Hou J."/>
            <person name="Wang L."/>
            <person name="Wang M."/>
            <person name="Yang K."/>
            <person name="Cui Y."/>
            <person name="Leung E."/>
            <person name="Nong W."/>
            <person name="Shin S.-K."/>
            <person name="Au S."/>
            <person name="Jeong K.Y."/>
            <person name="Chew F.T."/>
            <person name="Hui J."/>
            <person name="Leung T.F."/>
            <person name="Tungtrongchitr A."/>
            <person name="Zhong N."/>
            <person name="Liu Z."/>
            <person name="Tsui S."/>
        </authorList>
    </citation>
    <scope>NUCLEOTIDE SEQUENCE</scope>
    <source>
        <strain evidence="2">Derf</strain>
        <tissue evidence="2">Whole organism</tissue>
    </source>
</reference>
<keyword evidence="3" id="KW-1185">Reference proteome</keyword>
<reference evidence="2" key="1">
    <citation type="submission" date="2013-05" db="EMBL/GenBank/DDBJ databases">
        <authorList>
            <person name="Yim A.K.Y."/>
            <person name="Chan T.F."/>
            <person name="Ji K.M."/>
            <person name="Liu X.Y."/>
            <person name="Zhou J.W."/>
            <person name="Li R.Q."/>
            <person name="Yang K.Y."/>
            <person name="Li J."/>
            <person name="Li M."/>
            <person name="Law P.T.W."/>
            <person name="Wu Y.L."/>
            <person name="Cai Z.L."/>
            <person name="Qin H."/>
            <person name="Bao Y."/>
            <person name="Leung R.K.K."/>
            <person name="Ng P.K.S."/>
            <person name="Zou J."/>
            <person name="Zhong X.J."/>
            <person name="Ran P.X."/>
            <person name="Zhong N.S."/>
            <person name="Liu Z.G."/>
            <person name="Tsui S.K.W."/>
        </authorList>
    </citation>
    <scope>NUCLEOTIDE SEQUENCE</scope>
    <source>
        <strain evidence="2">Derf</strain>
        <tissue evidence="2">Whole organism</tissue>
    </source>
</reference>
<name>A0A922L1T7_DERFA</name>
<evidence type="ECO:0000256" key="1">
    <source>
        <dbReference type="SAM" id="MobiDB-lite"/>
    </source>
</evidence>
<proteinExistence type="predicted"/>
<feature type="region of interest" description="Disordered" evidence="1">
    <location>
        <begin position="96"/>
        <end position="115"/>
    </location>
</feature>
<protein>
    <submittedName>
        <fullName evidence="2">Uncharacterized protein</fullName>
    </submittedName>
</protein>